<evidence type="ECO:0000256" key="1">
    <source>
        <dbReference type="SAM" id="MobiDB-lite"/>
    </source>
</evidence>
<feature type="region of interest" description="Disordered" evidence="1">
    <location>
        <begin position="106"/>
        <end position="209"/>
    </location>
</feature>
<feature type="compositionally biased region" description="Basic and acidic residues" evidence="1">
    <location>
        <begin position="711"/>
        <end position="722"/>
    </location>
</feature>
<dbReference type="Proteomes" id="UP001161017">
    <property type="component" value="Unassembled WGS sequence"/>
</dbReference>
<name>A0AA43QE39_9LECA</name>
<feature type="compositionally biased region" description="Polar residues" evidence="1">
    <location>
        <begin position="127"/>
        <end position="143"/>
    </location>
</feature>
<dbReference type="EMBL" id="JAPUFD010000001">
    <property type="protein sequence ID" value="MDI1484915.1"/>
    <property type="molecule type" value="Genomic_DNA"/>
</dbReference>
<evidence type="ECO:0000313" key="5">
    <source>
        <dbReference type="Proteomes" id="UP001161017"/>
    </source>
</evidence>
<evidence type="ECO:0000259" key="2">
    <source>
        <dbReference type="Pfam" id="PF04194"/>
    </source>
</evidence>
<protein>
    <recommendedName>
        <fullName evidence="6">Programmed cell death protein 2 C-terminal domain-containing protein</fullName>
    </recommendedName>
</protein>
<feature type="compositionally biased region" description="Low complexity" evidence="1">
    <location>
        <begin position="469"/>
        <end position="494"/>
    </location>
</feature>
<dbReference type="PANTHER" id="PTHR47524:SF1">
    <property type="entry name" value="20S RRNA ACCUMULATION PROTEIN 4"/>
    <property type="match status" value="1"/>
</dbReference>
<feature type="compositionally biased region" description="Low complexity" evidence="1">
    <location>
        <begin position="158"/>
        <end position="171"/>
    </location>
</feature>
<dbReference type="InterPro" id="IPR007320">
    <property type="entry name" value="PDCD2_C"/>
</dbReference>
<accession>A0AA43QE39</accession>
<feature type="region of interest" description="Disordered" evidence="1">
    <location>
        <begin position="694"/>
        <end position="744"/>
    </location>
</feature>
<evidence type="ECO:0008006" key="6">
    <source>
        <dbReference type="Google" id="ProtNLM"/>
    </source>
</evidence>
<dbReference type="GO" id="GO:0005737">
    <property type="term" value="C:cytoplasm"/>
    <property type="evidence" value="ECO:0007669"/>
    <property type="project" value="InterPro"/>
</dbReference>
<dbReference type="GO" id="GO:0030490">
    <property type="term" value="P:maturation of SSU-rRNA"/>
    <property type="evidence" value="ECO:0007669"/>
    <property type="project" value="TreeGrafter"/>
</dbReference>
<dbReference type="GO" id="GO:0005096">
    <property type="term" value="F:GTPase activator activity"/>
    <property type="evidence" value="ECO:0007669"/>
    <property type="project" value="InterPro"/>
</dbReference>
<feature type="domain" description="Programmed cell death protein 2 C-terminal" evidence="2">
    <location>
        <begin position="292"/>
        <end position="428"/>
    </location>
</feature>
<gene>
    <name evidence="4" type="ORF">OHK93_000049</name>
</gene>
<feature type="compositionally biased region" description="Basic and acidic residues" evidence="1">
    <location>
        <begin position="431"/>
        <end position="441"/>
    </location>
</feature>
<proteinExistence type="predicted"/>
<feature type="region of interest" description="Disordered" evidence="1">
    <location>
        <begin position="256"/>
        <end position="278"/>
    </location>
</feature>
<evidence type="ECO:0000313" key="4">
    <source>
        <dbReference type="EMBL" id="MDI1484915.1"/>
    </source>
</evidence>
<evidence type="ECO:0000259" key="3">
    <source>
        <dbReference type="Pfam" id="PF11704"/>
    </source>
</evidence>
<dbReference type="Pfam" id="PF11704">
    <property type="entry name" value="Folliculin"/>
    <property type="match status" value="1"/>
</dbReference>
<organism evidence="4 5">
    <name type="scientific">Ramalina farinacea</name>
    <dbReference type="NCBI Taxonomy" id="258253"/>
    <lineage>
        <taxon>Eukaryota</taxon>
        <taxon>Fungi</taxon>
        <taxon>Dikarya</taxon>
        <taxon>Ascomycota</taxon>
        <taxon>Pezizomycotina</taxon>
        <taxon>Lecanoromycetes</taxon>
        <taxon>OSLEUM clade</taxon>
        <taxon>Lecanoromycetidae</taxon>
        <taxon>Lecanorales</taxon>
        <taxon>Lecanorineae</taxon>
        <taxon>Ramalinaceae</taxon>
        <taxon>Ramalina</taxon>
    </lineage>
</organism>
<keyword evidence="5" id="KW-1185">Reference proteome</keyword>
<feature type="region of interest" description="Disordered" evidence="1">
    <location>
        <begin position="596"/>
        <end position="616"/>
    </location>
</feature>
<feature type="domain" description="Folliculin/SMCR8 longin" evidence="3">
    <location>
        <begin position="555"/>
        <end position="695"/>
    </location>
</feature>
<dbReference type="Pfam" id="PF04194">
    <property type="entry name" value="PDCD2_C"/>
    <property type="match status" value="1"/>
</dbReference>
<dbReference type="PANTHER" id="PTHR47524">
    <property type="entry name" value="20S RRNA ACCUMULATION PROTEIN 4"/>
    <property type="match status" value="1"/>
</dbReference>
<comment type="caution">
    <text evidence="4">The sequence shown here is derived from an EMBL/GenBank/DDBJ whole genome shotgun (WGS) entry which is preliminary data.</text>
</comment>
<reference evidence="4" key="1">
    <citation type="journal article" date="2023" name="Genome Biol. Evol.">
        <title>First Whole Genome Sequence and Flow Cytometry Genome Size Data for the Lichen-Forming Fungus Ramalina farinacea (Ascomycota).</title>
        <authorList>
            <person name="Llewellyn T."/>
            <person name="Mian S."/>
            <person name="Hill R."/>
            <person name="Leitch I.J."/>
            <person name="Gaya E."/>
        </authorList>
    </citation>
    <scope>NUCLEOTIDE SEQUENCE</scope>
    <source>
        <strain evidence="4">LIQ254RAFAR</strain>
    </source>
</reference>
<sequence>MPPSLSDSSDDEVSYTTTNVMLGYASKEPTADSFSQLGGLPTWPTPTNMPSAALAKCRTCNQMMSLILQLNGDLPERFEGHERRLYIFACKNKPCRRKTGTVRALRGTKLEKKSPSREILSGGDGKSNVNAQKTEQPNGNLGNSIFAPDGPPTNQRKNPFSSSSTAPSNASLPVVTNPFASKPMSSPNHSNIPDIIEPPSQPPNTSPDLSTAFAAKARISATATTPSPIPKEPWPTVKSRFPNHWPRYHLDADYEALEPSSPSSSPKGIPNNITQEDGIASDEKDAFESSLDKTFQRFADRLAQNPEQVLRYEFGGSPLLYSCEDAVGKMLDSAHPSTLQMSSGSRISTVRQQQGGSGIPSCANCGKARVFEMQLVPQAIAELEADEMGIDGMEWGTIIVGACSADCGERGVEVGEWGWVEEWVGVQWEEEGGRGGKDFDGTSKAPASPTLRTKLPIRIYDDPESGYCSSSSSPSRPSSPSTPHPSSSTTTSRPLYTGRSSPRHPRHHYSSNDSPHHLTPPTAPNSYTSAHTTSTLDTTASSVLAPGQPWHDHQITYLSTHHPLSPSIYASLRRSIVRTLSGEVLPRGCTAGPLYFTTASPSPSSPSSTDDGEEDMAATSSTIAYTFRLPDKHARGGYRVYSLIALASAEVADVYAVVGAVWRRFEGVSKWIAGMVEGEARRRDLAEAGVGVGLSETEEEEVGRKKQERMRKKEGGSDETVKTKSAVGGGAAGTRNTASGGLPAATGSFLTGGGAKGERRSGSSYFGPGIGSQGGGGIGIGGGRGVGAGLRGRGLVEMCGDKEVFARLHWSFVEMLKEFG</sequence>
<dbReference type="InterPro" id="IPR037520">
    <property type="entry name" value="Folliculin/SMCR8_longin"/>
</dbReference>
<dbReference type="AlphaFoldDB" id="A0AA43QE39"/>
<feature type="region of interest" description="Disordered" evidence="1">
    <location>
        <begin position="431"/>
        <end position="534"/>
    </location>
</feature>